<keyword evidence="4 11" id="KW-1133">Transmembrane helix</keyword>
<keyword evidence="6" id="KW-0564">Palmitate</keyword>
<protein>
    <recommendedName>
        <fullName evidence="11">Palmitoyltransferase</fullName>
        <ecNumber evidence="11">2.3.1.225</ecNumber>
    </recommendedName>
</protein>
<dbReference type="PANTHER" id="PTHR22883:SF23">
    <property type="entry name" value="PALMITOYLTRANSFERASE ZDHHC6"/>
    <property type="match status" value="1"/>
</dbReference>
<evidence type="ECO:0000313" key="14">
    <source>
        <dbReference type="EMBL" id="EDK45599.1"/>
    </source>
</evidence>
<keyword evidence="7" id="KW-0449">Lipoprotein</keyword>
<evidence type="ECO:0000256" key="4">
    <source>
        <dbReference type="ARBA" id="ARBA00022989"/>
    </source>
</evidence>
<keyword evidence="15" id="KW-1185">Reference proteome</keyword>
<dbReference type="STRING" id="379508.A5E2E1"/>
<dbReference type="eggNOG" id="KOG1311">
    <property type="taxonomic scope" value="Eukaryota"/>
</dbReference>
<evidence type="ECO:0000256" key="5">
    <source>
        <dbReference type="ARBA" id="ARBA00023136"/>
    </source>
</evidence>
<feature type="compositionally biased region" description="Basic and acidic residues" evidence="12">
    <location>
        <begin position="246"/>
        <end position="272"/>
    </location>
</feature>
<comment type="subcellular location">
    <subcellularLocation>
        <location evidence="1">Membrane</location>
        <topology evidence="1">Multi-pass membrane protein</topology>
    </subcellularLocation>
</comment>
<dbReference type="Pfam" id="PF01529">
    <property type="entry name" value="DHHC"/>
    <property type="match status" value="1"/>
</dbReference>
<dbReference type="HOGENOM" id="CLU_715709_0_0_1"/>
<dbReference type="InterPro" id="IPR001594">
    <property type="entry name" value="Palmitoyltrfase_DHHC"/>
</dbReference>
<accession>A5E2E1</accession>
<reference evidence="14 15" key="1">
    <citation type="journal article" date="2009" name="Nature">
        <title>Evolution of pathogenicity and sexual reproduction in eight Candida genomes.</title>
        <authorList>
            <person name="Butler G."/>
            <person name="Rasmussen M.D."/>
            <person name="Lin M.F."/>
            <person name="Santos M.A."/>
            <person name="Sakthikumar S."/>
            <person name="Munro C.A."/>
            <person name="Rheinbay E."/>
            <person name="Grabherr M."/>
            <person name="Forche A."/>
            <person name="Reedy J.L."/>
            <person name="Agrafioti I."/>
            <person name="Arnaud M.B."/>
            <person name="Bates S."/>
            <person name="Brown A.J."/>
            <person name="Brunke S."/>
            <person name="Costanzo M.C."/>
            <person name="Fitzpatrick D.A."/>
            <person name="de Groot P.W."/>
            <person name="Harris D."/>
            <person name="Hoyer L.L."/>
            <person name="Hube B."/>
            <person name="Klis F.M."/>
            <person name="Kodira C."/>
            <person name="Lennard N."/>
            <person name="Logue M.E."/>
            <person name="Martin R."/>
            <person name="Neiman A.M."/>
            <person name="Nikolaou E."/>
            <person name="Quail M.A."/>
            <person name="Quinn J."/>
            <person name="Santos M.C."/>
            <person name="Schmitzberger F.F."/>
            <person name="Sherlock G."/>
            <person name="Shah P."/>
            <person name="Silverstein K.A."/>
            <person name="Skrzypek M.S."/>
            <person name="Soll D."/>
            <person name="Staggs R."/>
            <person name="Stansfield I."/>
            <person name="Stumpf M.P."/>
            <person name="Sudbery P.E."/>
            <person name="Srikantha T."/>
            <person name="Zeng Q."/>
            <person name="Berman J."/>
            <person name="Berriman M."/>
            <person name="Heitman J."/>
            <person name="Gow N.A."/>
            <person name="Lorenz M.C."/>
            <person name="Birren B.W."/>
            <person name="Kellis M."/>
            <person name="Cuomo C.A."/>
        </authorList>
    </citation>
    <scope>NUCLEOTIDE SEQUENCE [LARGE SCALE GENOMIC DNA]</scope>
    <source>
        <strain evidence="15">ATCC 11503 / BCRC 21390 / CBS 2605 / JCM 1781 / NBRC 1676 / NRRL YB-4239</strain>
    </source>
</reference>
<feature type="transmembrane region" description="Helical" evidence="11">
    <location>
        <begin position="12"/>
        <end position="30"/>
    </location>
</feature>
<evidence type="ECO:0000256" key="10">
    <source>
        <dbReference type="ARBA" id="ARBA00048048"/>
    </source>
</evidence>
<dbReference type="KEGG" id="lel:PVL30_004604"/>
<proteinExistence type="inferred from homology"/>
<feature type="transmembrane region" description="Helical" evidence="11">
    <location>
        <begin position="51"/>
        <end position="79"/>
    </location>
</feature>
<evidence type="ECO:0000256" key="11">
    <source>
        <dbReference type="RuleBase" id="RU079119"/>
    </source>
</evidence>
<comment type="domain">
    <text evidence="11">The DHHC domain is required for palmitoyltransferase activity.</text>
</comment>
<keyword evidence="3 11" id="KW-0812">Transmembrane</keyword>
<dbReference type="PROSITE" id="PS50216">
    <property type="entry name" value="DHHC"/>
    <property type="match status" value="1"/>
</dbReference>
<dbReference type="Proteomes" id="UP000001996">
    <property type="component" value="Unassembled WGS sequence"/>
</dbReference>
<sequence>MNLPQLKPSSWWNRALIPFLICLGLGYLNFALNYSLGYKEVYQHHSRASAILLWVISGYIQVCIFIYWILIICIGPGVAPKIAPFNIYDEPPRPLLQLTPTPDIFFCDKMGYPYYDSQVDSIKLERSFYSKYVGHTVLKYDHYCVWIGATIGRNNYLYFLKFCACFLAFFVVLLVYTSVYTRASINRGGEINHNYIVLYIMGGFWVLMISALLGTHLRYVCINITTLDDLAIKQRDRYTRWKSRNNKNEKKDEGKGKGKGKGREGGGEDGKMSRNQGLSEPRDLRPIFECLKAKTPRMEDGRRYVNVKHGEYRLVVEFDVTKRPFDLGLKINWINLVFNGNRNKMQPRSFYTNFKFISSILQMFTPFIELIWQHLGKPKYRDIEKENNEQHQSYSVYEQYSEQLGPLFLNNVYEKINKRDCYLASYTNVKEQ</sequence>
<dbReference type="GO" id="GO:0005794">
    <property type="term" value="C:Golgi apparatus"/>
    <property type="evidence" value="ECO:0007669"/>
    <property type="project" value="TreeGrafter"/>
</dbReference>
<dbReference type="EMBL" id="CH981528">
    <property type="protein sequence ID" value="EDK45599.1"/>
    <property type="molecule type" value="Genomic_DNA"/>
</dbReference>
<evidence type="ECO:0000256" key="12">
    <source>
        <dbReference type="SAM" id="MobiDB-lite"/>
    </source>
</evidence>
<dbReference type="GO" id="GO:0019706">
    <property type="term" value="F:protein-cysteine S-palmitoyltransferase activity"/>
    <property type="evidence" value="ECO:0007669"/>
    <property type="project" value="UniProtKB-EC"/>
</dbReference>
<organism evidence="14 15">
    <name type="scientific">Lodderomyces elongisporus (strain ATCC 11503 / CBS 2605 / JCM 1781 / NBRC 1676 / NRRL YB-4239)</name>
    <name type="common">Yeast</name>
    <name type="synonym">Saccharomyces elongisporus</name>
    <dbReference type="NCBI Taxonomy" id="379508"/>
    <lineage>
        <taxon>Eukaryota</taxon>
        <taxon>Fungi</taxon>
        <taxon>Dikarya</taxon>
        <taxon>Ascomycota</taxon>
        <taxon>Saccharomycotina</taxon>
        <taxon>Pichiomycetes</taxon>
        <taxon>Debaryomycetaceae</taxon>
        <taxon>Candida/Lodderomyces clade</taxon>
        <taxon>Lodderomyces</taxon>
    </lineage>
</organism>
<dbReference type="GO" id="GO:0005783">
    <property type="term" value="C:endoplasmic reticulum"/>
    <property type="evidence" value="ECO:0007669"/>
    <property type="project" value="TreeGrafter"/>
</dbReference>
<evidence type="ECO:0000256" key="9">
    <source>
        <dbReference type="ARBA" id="ARBA00038298"/>
    </source>
</evidence>
<keyword evidence="8 11" id="KW-0012">Acyltransferase</keyword>
<dbReference type="GeneID" id="5232103"/>
<keyword evidence="2 11" id="KW-0808">Transferase</keyword>
<feature type="region of interest" description="Disordered" evidence="12">
    <location>
        <begin position="242"/>
        <end position="279"/>
    </location>
</feature>
<evidence type="ECO:0000256" key="2">
    <source>
        <dbReference type="ARBA" id="ARBA00022679"/>
    </source>
</evidence>
<dbReference type="OMA" id="DLFFCDE"/>
<dbReference type="VEuPathDB" id="FungiDB:LELG_03778"/>
<feature type="transmembrane region" description="Helical" evidence="11">
    <location>
        <begin position="196"/>
        <end position="217"/>
    </location>
</feature>
<dbReference type="GO" id="GO:0016020">
    <property type="term" value="C:membrane"/>
    <property type="evidence" value="ECO:0007669"/>
    <property type="project" value="UniProtKB-SubCell"/>
</dbReference>
<comment type="similarity">
    <text evidence="9">Belongs to the DHHC palmitoyltransferase family. PFA5 subfamily.</text>
</comment>
<dbReference type="PANTHER" id="PTHR22883">
    <property type="entry name" value="ZINC FINGER DHHC DOMAIN CONTAINING PROTEIN"/>
    <property type="match status" value="1"/>
</dbReference>
<dbReference type="InterPro" id="IPR039859">
    <property type="entry name" value="PFA4/ZDH16/20/ERF2-like"/>
</dbReference>
<dbReference type="EC" id="2.3.1.225" evidence="11"/>
<evidence type="ECO:0000256" key="3">
    <source>
        <dbReference type="ARBA" id="ARBA00022692"/>
    </source>
</evidence>
<dbReference type="FunCoup" id="A5E2E1">
    <property type="interactions" value="882"/>
</dbReference>
<dbReference type="GO" id="GO:0006612">
    <property type="term" value="P:protein targeting to membrane"/>
    <property type="evidence" value="ECO:0007669"/>
    <property type="project" value="TreeGrafter"/>
</dbReference>
<evidence type="ECO:0000256" key="7">
    <source>
        <dbReference type="ARBA" id="ARBA00023288"/>
    </source>
</evidence>
<gene>
    <name evidence="14" type="ORF">LELG_03778</name>
</gene>
<feature type="transmembrane region" description="Helical" evidence="11">
    <location>
        <begin position="156"/>
        <end position="176"/>
    </location>
</feature>
<keyword evidence="5 11" id="KW-0472">Membrane</keyword>
<evidence type="ECO:0000256" key="8">
    <source>
        <dbReference type="ARBA" id="ARBA00023315"/>
    </source>
</evidence>
<dbReference type="AlphaFoldDB" id="A5E2E1"/>
<evidence type="ECO:0000256" key="6">
    <source>
        <dbReference type="ARBA" id="ARBA00023139"/>
    </source>
</evidence>
<evidence type="ECO:0000259" key="13">
    <source>
        <dbReference type="Pfam" id="PF01529"/>
    </source>
</evidence>
<evidence type="ECO:0000256" key="1">
    <source>
        <dbReference type="ARBA" id="ARBA00004141"/>
    </source>
</evidence>
<name>A5E2E1_LODEL</name>
<dbReference type="OrthoDB" id="331948at2759"/>
<evidence type="ECO:0000313" key="15">
    <source>
        <dbReference type="Proteomes" id="UP000001996"/>
    </source>
</evidence>
<feature type="domain" description="Palmitoyltransferase DHHC" evidence="13">
    <location>
        <begin position="118"/>
        <end position="229"/>
    </location>
</feature>
<dbReference type="InParanoid" id="A5E2E1"/>
<comment type="catalytic activity">
    <reaction evidence="10 11">
        <text>L-cysteinyl-[protein] + hexadecanoyl-CoA = S-hexadecanoyl-L-cysteinyl-[protein] + CoA</text>
        <dbReference type="Rhea" id="RHEA:36683"/>
        <dbReference type="Rhea" id="RHEA-COMP:10131"/>
        <dbReference type="Rhea" id="RHEA-COMP:11032"/>
        <dbReference type="ChEBI" id="CHEBI:29950"/>
        <dbReference type="ChEBI" id="CHEBI:57287"/>
        <dbReference type="ChEBI" id="CHEBI:57379"/>
        <dbReference type="ChEBI" id="CHEBI:74151"/>
        <dbReference type="EC" id="2.3.1.225"/>
    </reaction>
</comment>